<dbReference type="GO" id="GO:0005694">
    <property type="term" value="C:chromosome"/>
    <property type="evidence" value="ECO:0007669"/>
    <property type="project" value="UniProtKB-SubCell"/>
</dbReference>
<dbReference type="SUPFAM" id="SSF82199">
    <property type="entry name" value="SET domain"/>
    <property type="match status" value="1"/>
</dbReference>
<dbReference type="PROSITE" id="PS50868">
    <property type="entry name" value="POST_SET"/>
    <property type="match status" value="1"/>
</dbReference>
<dbReference type="Proteomes" id="UP000515240">
    <property type="component" value="Chromosome"/>
</dbReference>
<evidence type="ECO:0000313" key="9">
    <source>
        <dbReference type="EMBL" id="QMV71984.1"/>
    </source>
</evidence>
<evidence type="ECO:0000259" key="8">
    <source>
        <dbReference type="PROSITE" id="PS50868"/>
    </source>
</evidence>
<proteinExistence type="predicted"/>
<dbReference type="PANTHER" id="PTHR22884">
    <property type="entry name" value="SET DOMAIN PROTEINS"/>
    <property type="match status" value="1"/>
</dbReference>
<evidence type="ECO:0000313" key="10">
    <source>
        <dbReference type="Proteomes" id="UP000515240"/>
    </source>
</evidence>
<evidence type="ECO:0000256" key="6">
    <source>
        <dbReference type="SAM" id="MobiDB-lite"/>
    </source>
</evidence>
<comment type="subcellular location">
    <subcellularLocation>
        <location evidence="1">Chromosome</location>
    </subcellularLocation>
</comment>
<feature type="domain" description="SET" evidence="7">
    <location>
        <begin position="12"/>
        <end position="124"/>
    </location>
</feature>
<dbReference type="PROSITE" id="PS50280">
    <property type="entry name" value="SET"/>
    <property type="match status" value="1"/>
</dbReference>
<dbReference type="InterPro" id="IPR001214">
    <property type="entry name" value="SET_dom"/>
</dbReference>
<dbReference type="Pfam" id="PF00856">
    <property type="entry name" value="SET"/>
    <property type="match status" value="1"/>
</dbReference>
<evidence type="ECO:0000256" key="4">
    <source>
        <dbReference type="ARBA" id="ARBA00022679"/>
    </source>
</evidence>
<protein>
    <submittedName>
        <fullName evidence="9">SET domain-containing protein-lysine N-methyltransferase</fullName>
    </submittedName>
</protein>
<keyword evidence="3 9" id="KW-0489">Methyltransferase</keyword>
<gene>
    <name evidence="9" type="ORF">HS961_03575</name>
</gene>
<dbReference type="InterPro" id="IPR050777">
    <property type="entry name" value="SET2_Histone-Lys_MeTrsfase"/>
</dbReference>
<keyword evidence="5" id="KW-0949">S-adenosyl-L-methionine</keyword>
<evidence type="ECO:0000256" key="1">
    <source>
        <dbReference type="ARBA" id="ARBA00004286"/>
    </source>
</evidence>
<keyword evidence="2" id="KW-0158">Chromosome</keyword>
<dbReference type="Gene3D" id="2.170.270.10">
    <property type="entry name" value="SET domain"/>
    <property type="match status" value="1"/>
</dbReference>
<feature type="compositionally biased region" description="Basic and acidic residues" evidence="6">
    <location>
        <begin position="203"/>
        <end position="229"/>
    </location>
</feature>
<evidence type="ECO:0000256" key="2">
    <source>
        <dbReference type="ARBA" id="ARBA00022454"/>
    </source>
</evidence>
<sequence length="239" mass="26213">MPNHVPHFSTGRRIQVRRSGVHGRGVFALQDIAEGEVIVEYAGKVISYEESQRRHPHDPAHPNHTFFFQIDGDRVIDGGDGGNSARWINHSCEPNCFAEEVDDRIFISALRNISAGEELGYDYGLIIEERYTAKLKADYACRCGAAECRGTMLAPKRGWKPKVPASDLPEPVLPKKRKAKAAPVDAAKPAKAEKQKAKAAVKASDKALSKAKDKDKKKSDKKAKTDKKNKGQKAAKAGA</sequence>
<dbReference type="EMBL" id="CP058554">
    <property type="protein sequence ID" value="QMV71984.1"/>
    <property type="molecule type" value="Genomic_DNA"/>
</dbReference>
<name>A0A7G5EDA9_9BURK</name>
<dbReference type="GO" id="GO:0032259">
    <property type="term" value="P:methylation"/>
    <property type="evidence" value="ECO:0007669"/>
    <property type="project" value="UniProtKB-KW"/>
</dbReference>
<dbReference type="KEGG" id="cpis:HS961_03575"/>
<accession>A0A7G5EDA9</accession>
<evidence type="ECO:0000259" key="7">
    <source>
        <dbReference type="PROSITE" id="PS50280"/>
    </source>
</evidence>
<dbReference type="SMART" id="SM00317">
    <property type="entry name" value="SET"/>
    <property type="match status" value="1"/>
</dbReference>
<feature type="domain" description="Post-SET" evidence="8">
    <location>
        <begin position="137"/>
        <end position="153"/>
    </location>
</feature>
<dbReference type="GO" id="GO:0008168">
    <property type="term" value="F:methyltransferase activity"/>
    <property type="evidence" value="ECO:0007669"/>
    <property type="project" value="UniProtKB-KW"/>
</dbReference>
<dbReference type="InterPro" id="IPR003616">
    <property type="entry name" value="Post-SET_dom"/>
</dbReference>
<reference evidence="9 10" key="1">
    <citation type="journal article" date="2020" name="G3 (Bethesda)">
        <title>CeMbio - The Caenorhabditis elegans Microbiome Resource.</title>
        <authorList>
            <person name="Dirksen P."/>
            <person name="Assie A."/>
            <person name="Zimmermann J."/>
            <person name="Zhang F."/>
            <person name="Tietje A.M."/>
            <person name="Marsh S.A."/>
            <person name="Felix M.A."/>
            <person name="Shapira M."/>
            <person name="Kaleta C."/>
            <person name="Schulenburg H."/>
            <person name="Samuel B."/>
        </authorList>
    </citation>
    <scope>NUCLEOTIDE SEQUENCE [LARGE SCALE GENOMIC DNA]</scope>
    <source>
        <strain evidence="9 10">BIGb0172</strain>
    </source>
</reference>
<organism evidence="9 10">
    <name type="scientific">Comamonas piscis</name>
    <dbReference type="NCBI Taxonomy" id="1562974"/>
    <lineage>
        <taxon>Bacteria</taxon>
        <taxon>Pseudomonadati</taxon>
        <taxon>Pseudomonadota</taxon>
        <taxon>Betaproteobacteria</taxon>
        <taxon>Burkholderiales</taxon>
        <taxon>Comamonadaceae</taxon>
        <taxon>Comamonas</taxon>
    </lineage>
</organism>
<keyword evidence="4 9" id="KW-0808">Transferase</keyword>
<evidence type="ECO:0000256" key="3">
    <source>
        <dbReference type="ARBA" id="ARBA00022603"/>
    </source>
</evidence>
<dbReference type="AlphaFoldDB" id="A0A7G5EDA9"/>
<evidence type="ECO:0000256" key="5">
    <source>
        <dbReference type="ARBA" id="ARBA00022691"/>
    </source>
</evidence>
<keyword evidence="10" id="KW-1185">Reference proteome</keyword>
<dbReference type="InterPro" id="IPR046341">
    <property type="entry name" value="SET_dom_sf"/>
</dbReference>
<feature type="region of interest" description="Disordered" evidence="6">
    <location>
        <begin position="156"/>
        <end position="239"/>
    </location>
</feature>